<dbReference type="Proteomes" id="UP001180737">
    <property type="component" value="Unassembled WGS sequence"/>
</dbReference>
<dbReference type="InterPro" id="IPR001585">
    <property type="entry name" value="TAL/FSA"/>
</dbReference>
<proteinExistence type="predicted"/>
<dbReference type="PROSITE" id="PS01054">
    <property type="entry name" value="TRANSALDOLASE_1"/>
    <property type="match status" value="1"/>
</dbReference>
<comment type="caution">
    <text evidence="2">The sequence shown here is derived from an EMBL/GenBank/DDBJ whole genome shotgun (WGS) entry which is preliminary data.</text>
</comment>
<evidence type="ECO:0000256" key="1">
    <source>
        <dbReference type="ARBA" id="ARBA00023270"/>
    </source>
</evidence>
<accession>A0ABU2Z8A2</accession>
<keyword evidence="1" id="KW-0704">Schiff base</keyword>
<reference evidence="2" key="1">
    <citation type="submission" date="2024-05" db="EMBL/GenBank/DDBJ databases">
        <title>30 novel species of actinomycetes from the DSMZ collection.</title>
        <authorList>
            <person name="Nouioui I."/>
        </authorList>
    </citation>
    <scope>NUCLEOTIDE SEQUENCE</scope>
    <source>
        <strain evidence="2">DSM 3412</strain>
    </source>
</reference>
<dbReference type="Gene3D" id="3.20.20.70">
    <property type="entry name" value="Aldolase class I"/>
    <property type="match status" value="1"/>
</dbReference>
<dbReference type="PANTHER" id="PTHR10683:SF31">
    <property type="entry name" value="TRANSALDOLASE"/>
    <property type="match status" value="1"/>
</dbReference>
<dbReference type="PANTHER" id="PTHR10683">
    <property type="entry name" value="TRANSALDOLASE"/>
    <property type="match status" value="1"/>
</dbReference>
<dbReference type="InterPro" id="IPR018225">
    <property type="entry name" value="Transaldolase_AS"/>
</dbReference>
<organism evidence="2 3">
    <name type="scientific">Streptomyces gottesmaniae</name>
    <dbReference type="NCBI Taxonomy" id="3075518"/>
    <lineage>
        <taxon>Bacteria</taxon>
        <taxon>Bacillati</taxon>
        <taxon>Actinomycetota</taxon>
        <taxon>Actinomycetes</taxon>
        <taxon>Kitasatosporales</taxon>
        <taxon>Streptomycetaceae</taxon>
        <taxon>Streptomyces</taxon>
    </lineage>
</organism>
<sequence length="412" mass="46287">MPIVLEELQRVSPAAEIWWDSSPLDFPRWRKHFLDGAPDKESRYRWSRQLDRFLCPEEPGTSLVRGITTNPSLVAKSILASPEMWRAEIRETIRSQSLPDVESTFRLVYEEALRRAAARMLPMWEASEGRYGWVSGQLDPRLMFNADPMLEQALRIARIAPNLMVKVPGSAAGYEVIRKLVARGTSVNNTLSYTVPQFLACAEAVESGLAEARRRGIATDRWRAVFTHMTGRFGANTDLRCEAAIRGMDLTSSEIRWAEVAILKRVHRRIAEHGHPVKLLLSSLEVEDPAAGSGALSMHLEESAGGAIAYTCKPRFVADVMRRDHELPAFAADAIEREVPARVLEKLMWLPSFHRAYDPQGMGVDEFSHYGSFIETYAEVLGNTRKLLDFIAHQLQTMSDSAQPLLLSGSTR</sequence>
<dbReference type="SUPFAM" id="SSF51569">
    <property type="entry name" value="Aldolase"/>
    <property type="match status" value="1"/>
</dbReference>
<evidence type="ECO:0000313" key="2">
    <source>
        <dbReference type="EMBL" id="MDT0572626.1"/>
    </source>
</evidence>
<protein>
    <submittedName>
        <fullName evidence="2">Transaldolase family protein</fullName>
    </submittedName>
</protein>
<dbReference type="RefSeq" id="WP_033527838.1">
    <property type="nucleotide sequence ID" value="NZ_JAVRFJ010000040.1"/>
</dbReference>
<keyword evidence="3" id="KW-1185">Reference proteome</keyword>
<name>A0ABU2Z8A2_9ACTN</name>
<dbReference type="Pfam" id="PF00923">
    <property type="entry name" value="TAL_FSA"/>
    <property type="match status" value="1"/>
</dbReference>
<evidence type="ECO:0000313" key="3">
    <source>
        <dbReference type="Proteomes" id="UP001180737"/>
    </source>
</evidence>
<dbReference type="InterPro" id="IPR013785">
    <property type="entry name" value="Aldolase_TIM"/>
</dbReference>
<dbReference type="EMBL" id="JAVRFJ010000040">
    <property type="protein sequence ID" value="MDT0572626.1"/>
    <property type="molecule type" value="Genomic_DNA"/>
</dbReference>
<gene>
    <name evidence="2" type="ORF">RM704_35060</name>
</gene>